<dbReference type="RefSeq" id="WP_191784049.1">
    <property type="nucleotide sequence ID" value="NZ_JACSQV010000012.1"/>
</dbReference>
<feature type="transmembrane region" description="Helical" evidence="3">
    <location>
        <begin position="236"/>
        <end position="254"/>
    </location>
</feature>
<evidence type="ECO:0000259" key="4">
    <source>
        <dbReference type="Pfam" id="PF00892"/>
    </source>
</evidence>
<keyword evidence="3" id="KW-0812">Transmembrane</keyword>
<evidence type="ECO:0000256" key="3">
    <source>
        <dbReference type="SAM" id="Phobius"/>
    </source>
</evidence>
<feature type="transmembrane region" description="Helical" evidence="3">
    <location>
        <begin position="52"/>
        <end position="73"/>
    </location>
</feature>
<feature type="transmembrane region" description="Helical" evidence="3">
    <location>
        <begin position="166"/>
        <end position="185"/>
    </location>
</feature>
<dbReference type="PANTHER" id="PTHR22911:SF79">
    <property type="entry name" value="MOBA-LIKE NTP TRANSFERASE DOMAIN-CONTAINING PROTEIN"/>
    <property type="match status" value="1"/>
</dbReference>
<dbReference type="SUPFAM" id="SSF103481">
    <property type="entry name" value="Multidrug resistance efflux transporter EmrE"/>
    <property type="match status" value="2"/>
</dbReference>
<feature type="transmembrane region" description="Helical" evidence="3">
    <location>
        <begin position="197"/>
        <end position="216"/>
    </location>
</feature>
<dbReference type="EMBL" id="JACSQV010000012">
    <property type="protein sequence ID" value="MBD7919399.1"/>
    <property type="molecule type" value="Genomic_DNA"/>
</dbReference>
<dbReference type="Pfam" id="PF00892">
    <property type="entry name" value="EamA"/>
    <property type="match status" value="2"/>
</dbReference>
<keyword evidence="3" id="KW-0472">Membrane</keyword>
<dbReference type="Proteomes" id="UP000604241">
    <property type="component" value="Unassembled WGS sequence"/>
</dbReference>
<keyword evidence="6" id="KW-1185">Reference proteome</keyword>
<feature type="transmembrane region" description="Helical" evidence="3">
    <location>
        <begin position="142"/>
        <end position="160"/>
    </location>
</feature>
<feature type="transmembrane region" description="Helical" evidence="3">
    <location>
        <begin position="85"/>
        <end position="105"/>
    </location>
</feature>
<evidence type="ECO:0000313" key="5">
    <source>
        <dbReference type="EMBL" id="MBD7919399.1"/>
    </source>
</evidence>
<feature type="transmembrane region" description="Helical" evidence="3">
    <location>
        <begin position="291"/>
        <end position="308"/>
    </location>
</feature>
<feature type="transmembrane region" description="Helical" evidence="3">
    <location>
        <begin position="266"/>
        <end position="285"/>
    </location>
</feature>
<evidence type="ECO:0000313" key="6">
    <source>
        <dbReference type="Proteomes" id="UP000604241"/>
    </source>
</evidence>
<comment type="caution">
    <text evidence="5">The sequence shown here is derived from an EMBL/GenBank/DDBJ whole genome shotgun (WGS) entry which is preliminary data.</text>
</comment>
<keyword evidence="3" id="KW-1133">Transmembrane helix</keyword>
<feature type="domain" description="EamA" evidence="4">
    <location>
        <begin position="21"/>
        <end position="156"/>
    </location>
</feature>
<accession>A0ABR8QG38</accession>
<feature type="transmembrane region" description="Helical" evidence="3">
    <location>
        <begin position="111"/>
        <end position="130"/>
    </location>
</feature>
<feature type="transmembrane region" description="Helical" evidence="3">
    <location>
        <begin position="21"/>
        <end position="40"/>
    </location>
</feature>
<comment type="similarity">
    <text evidence="1">Belongs to the EamA transporter family.</text>
</comment>
<feature type="domain" description="EamA" evidence="4">
    <location>
        <begin position="167"/>
        <end position="308"/>
    </location>
</feature>
<dbReference type="InterPro" id="IPR000620">
    <property type="entry name" value="EamA_dom"/>
</dbReference>
<sequence length="341" mass="33954">MTPDIGSAGGDKVQGSGARSAGIVAGLVAALAFATSGPVVKPLLAAGWSPGAAIVVRLAIGALLLAGPAAWALRGRWSTLRTDWATVVGLGILGVAGASTLYFFAVDRLPVAVALLVEYTGPLLLLVWGWARTGRVPARATLVGAALAMGGLVLVLDVTGSLQLDPLGLVFACGAAIGNAGYFALTARPIALPPVSLAGAAMLVGAVVVATLAAVGVLPVEAPDVRVDVLGVQVHWAVPLLVVGAVPTAFAYGVSAVSVRLLGERLASFLALSEVLLSVLLAWVLLGEQPLVVQGLGAVLVVAGVALVRAGADRDVRRGAAPPPAVDVVPEPVAEPAAEPA</sequence>
<feature type="region of interest" description="Disordered" evidence="2">
    <location>
        <begin position="321"/>
        <end position="341"/>
    </location>
</feature>
<dbReference type="InterPro" id="IPR037185">
    <property type="entry name" value="EmrE-like"/>
</dbReference>
<name>A0ABR8QG38_9CELL</name>
<gene>
    <name evidence="5" type="ORF">H9657_14085</name>
</gene>
<proteinExistence type="inferred from homology"/>
<evidence type="ECO:0000256" key="2">
    <source>
        <dbReference type="SAM" id="MobiDB-lite"/>
    </source>
</evidence>
<reference evidence="5 6" key="1">
    <citation type="submission" date="2020-08" db="EMBL/GenBank/DDBJ databases">
        <title>A Genomic Blueprint of the Chicken Gut Microbiome.</title>
        <authorList>
            <person name="Gilroy R."/>
            <person name="Ravi A."/>
            <person name="Getino M."/>
            <person name="Pursley I."/>
            <person name="Horton D.L."/>
            <person name="Alikhan N.-F."/>
            <person name="Baker D."/>
            <person name="Gharbi K."/>
            <person name="Hall N."/>
            <person name="Watson M."/>
            <person name="Adriaenssens E.M."/>
            <person name="Foster-Nyarko E."/>
            <person name="Jarju S."/>
            <person name="Secka A."/>
            <person name="Antonio M."/>
            <person name="Oren A."/>
            <person name="Chaudhuri R."/>
            <person name="La Ragione R.M."/>
            <person name="Hildebrand F."/>
            <person name="Pallen M.J."/>
        </authorList>
    </citation>
    <scope>NUCLEOTIDE SEQUENCE [LARGE SCALE GENOMIC DNA]</scope>
    <source>
        <strain evidence="5 6">Sa3CUA2</strain>
    </source>
</reference>
<dbReference type="PANTHER" id="PTHR22911">
    <property type="entry name" value="ACYL-MALONYL CONDENSING ENZYME-RELATED"/>
    <property type="match status" value="1"/>
</dbReference>
<organism evidence="5 6">
    <name type="scientific">Cellulomonas avistercoris</name>
    <dbReference type="NCBI Taxonomy" id="2762242"/>
    <lineage>
        <taxon>Bacteria</taxon>
        <taxon>Bacillati</taxon>
        <taxon>Actinomycetota</taxon>
        <taxon>Actinomycetes</taxon>
        <taxon>Micrococcales</taxon>
        <taxon>Cellulomonadaceae</taxon>
        <taxon>Cellulomonas</taxon>
    </lineage>
</organism>
<protein>
    <submittedName>
        <fullName evidence="5">DMT family transporter</fullName>
    </submittedName>
</protein>
<feature type="compositionally biased region" description="Low complexity" evidence="2">
    <location>
        <begin position="326"/>
        <end position="341"/>
    </location>
</feature>
<evidence type="ECO:0000256" key="1">
    <source>
        <dbReference type="ARBA" id="ARBA00007362"/>
    </source>
</evidence>